<reference evidence="1" key="1">
    <citation type="submission" date="2020-08" db="EMBL/GenBank/DDBJ databases">
        <title>Genomic Encyclopedia of Type Strains, Phase IV (KMG-V): Genome sequencing to study the core and pangenomes of soil and plant-associated prokaryotes.</title>
        <authorList>
            <person name="Whitman W."/>
        </authorList>
    </citation>
    <scope>NUCLEOTIDE SEQUENCE</scope>
    <source>
        <strain evidence="1">M8UP15</strain>
    </source>
</reference>
<comment type="caution">
    <text evidence="1">The sequence shown here is derived from an EMBL/GenBank/DDBJ whole genome shotgun (WGS) entry which is preliminary data.</text>
</comment>
<protein>
    <submittedName>
        <fullName evidence="1">Uncharacterized protein</fullName>
    </submittedName>
</protein>
<organism evidence="1 2">
    <name type="scientific">Tunturiibacter gelidiferens</name>
    <dbReference type="NCBI Taxonomy" id="3069689"/>
    <lineage>
        <taxon>Bacteria</taxon>
        <taxon>Pseudomonadati</taxon>
        <taxon>Acidobacteriota</taxon>
        <taxon>Terriglobia</taxon>
        <taxon>Terriglobales</taxon>
        <taxon>Acidobacteriaceae</taxon>
        <taxon>Tunturiibacter</taxon>
    </lineage>
</organism>
<evidence type="ECO:0000313" key="2">
    <source>
        <dbReference type="Proteomes" id="UP000569005"/>
    </source>
</evidence>
<gene>
    <name evidence="1" type="ORF">HDF13_002055</name>
</gene>
<dbReference type="EMBL" id="JACHEA010000001">
    <property type="protein sequence ID" value="MBB5339722.1"/>
    <property type="molecule type" value="Genomic_DNA"/>
</dbReference>
<evidence type="ECO:0000313" key="1">
    <source>
        <dbReference type="EMBL" id="MBB5339722.1"/>
    </source>
</evidence>
<name>A0ACC5NYP7_9BACT</name>
<sequence>MTSKRATATTNAKATANAGFLHYADHDKTVVHYGRNDGFIEWGDEKQIPAG</sequence>
<accession>A0ACC5NYP7</accession>
<dbReference type="Proteomes" id="UP000569005">
    <property type="component" value="Unassembled WGS sequence"/>
</dbReference>
<keyword evidence="2" id="KW-1185">Reference proteome</keyword>
<proteinExistence type="predicted"/>